<evidence type="ECO:0000313" key="3">
    <source>
        <dbReference type="Proteomes" id="UP000005143"/>
    </source>
</evidence>
<dbReference type="PATRIC" id="fig|1097667.3.peg.370"/>
<sequence>MGAEASTTTQVFYPTLHYRDPAAAIDWLVEAFGCQRLFAATGPDGAIGHAELTFEGAVLMVGPVTDGPTWSGHAGEGRVYLALDDVDGLAARVRAAGGELLRGPADTDYGSRECTVRDPEGNLWSFGTYRPAVPAPTA</sequence>
<dbReference type="AlphaFoldDB" id="H0E0R4"/>
<organism evidence="2 3">
    <name type="scientific">Patulibacter medicamentivorans</name>
    <dbReference type="NCBI Taxonomy" id="1097667"/>
    <lineage>
        <taxon>Bacteria</taxon>
        <taxon>Bacillati</taxon>
        <taxon>Actinomycetota</taxon>
        <taxon>Thermoleophilia</taxon>
        <taxon>Solirubrobacterales</taxon>
        <taxon>Patulibacteraceae</taxon>
        <taxon>Patulibacter</taxon>
    </lineage>
</organism>
<dbReference type="Gene3D" id="3.30.720.120">
    <property type="match status" value="1"/>
</dbReference>
<dbReference type="PROSITE" id="PS51819">
    <property type="entry name" value="VOC"/>
    <property type="match status" value="1"/>
</dbReference>
<dbReference type="EMBL" id="AGUD01000012">
    <property type="protein sequence ID" value="EHN12678.1"/>
    <property type="molecule type" value="Genomic_DNA"/>
</dbReference>
<dbReference type="RefSeq" id="WP_007570267.1">
    <property type="nucleotide sequence ID" value="NZ_AGUD01000012.1"/>
</dbReference>
<accession>H0E0R4</accession>
<dbReference type="PANTHER" id="PTHR34109:SF1">
    <property type="entry name" value="VOC DOMAIN-CONTAINING PROTEIN"/>
    <property type="match status" value="1"/>
</dbReference>
<evidence type="ECO:0000313" key="2">
    <source>
        <dbReference type="EMBL" id="EHN12678.1"/>
    </source>
</evidence>
<dbReference type="PANTHER" id="PTHR34109">
    <property type="entry name" value="BNAUNNG04460D PROTEIN-RELATED"/>
    <property type="match status" value="1"/>
</dbReference>
<dbReference type="InterPro" id="IPR029068">
    <property type="entry name" value="Glyas_Bleomycin-R_OHBP_Dase"/>
</dbReference>
<dbReference type="Pfam" id="PF00903">
    <property type="entry name" value="Glyoxalase"/>
    <property type="match status" value="1"/>
</dbReference>
<gene>
    <name evidence="2" type="ORF">PAI11_03720</name>
</gene>
<comment type="caution">
    <text evidence="2">The sequence shown here is derived from an EMBL/GenBank/DDBJ whole genome shotgun (WGS) entry which is preliminary data.</text>
</comment>
<evidence type="ECO:0000259" key="1">
    <source>
        <dbReference type="PROSITE" id="PS51819"/>
    </source>
</evidence>
<protein>
    <recommendedName>
        <fullName evidence="1">VOC domain-containing protein</fullName>
    </recommendedName>
</protein>
<keyword evidence="3" id="KW-1185">Reference proteome</keyword>
<dbReference type="SUPFAM" id="SSF54593">
    <property type="entry name" value="Glyoxalase/Bleomycin resistance protein/Dihydroxybiphenyl dioxygenase"/>
    <property type="match status" value="1"/>
</dbReference>
<dbReference type="InterPro" id="IPR004360">
    <property type="entry name" value="Glyas_Fos-R_dOase_dom"/>
</dbReference>
<proteinExistence type="predicted"/>
<dbReference type="InterPro" id="IPR037523">
    <property type="entry name" value="VOC_core"/>
</dbReference>
<dbReference type="Proteomes" id="UP000005143">
    <property type="component" value="Unassembled WGS sequence"/>
</dbReference>
<name>H0E0R4_9ACTN</name>
<reference evidence="2 3" key="1">
    <citation type="journal article" date="2013" name="Biodegradation">
        <title>Quantitative proteomic analysis of ibuprofen-degrading Patulibacter sp. strain I11.</title>
        <authorList>
            <person name="Almeida B."/>
            <person name="Kjeldal H."/>
            <person name="Lolas I."/>
            <person name="Knudsen A.D."/>
            <person name="Carvalho G."/>
            <person name="Nielsen K.L."/>
            <person name="Barreto Crespo M.T."/>
            <person name="Stensballe A."/>
            <person name="Nielsen J.L."/>
        </authorList>
    </citation>
    <scope>NUCLEOTIDE SEQUENCE [LARGE SCALE GENOMIC DNA]</scope>
    <source>
        <strain evidence="2 3">I11</strain>
    </source>
</reference>
<feature type="domain" description="VOC" evidence="1">
    <location>
        <begin position="10"/>
        <end position="129"/>
    </location>
</feature>
<dbReference type="Gene3D" id="3.30.720.110">
    <property type="match status" value="1"/>
</dbReference>
<dbReference type="OrthoDB" id="9809391at2"/>